<gene>
    <name evidence="2" type="ORF">V1478_000603</name>
</gene>
<evidence type="ECO:0000313" key="2">
    <source>
        <dbReference type="EMBL" id="KAL2740462.1"/>
    </source>
</evidence>
<dbReference type="AlphaFoldDB" id="A0ABD2C600"/>
<accession>A0ABD2C600</accession>
<sequence>MRGTRKGERDAACVGMDQCVNGCCLTRTAEIINRSITEDSSRISSYHPSGISFTSYFETSQEDLSRNLDDPAKPNPTLSDNILM</sequence>
<reference evidence="2 3" key="1">
    <citation type="journal article" date="2024" name="Ann. Entomol. Soc. Am.">
        <title>Genomic analyses of the southern and eastern yellowjacket wasps (Hymenoptera: Vespidae) reveal evolutionary signatures of social life.</title>
        <authorList>
            <person name="Catto M.A."/>
            <person name="Caine P.B."/>
            <person name="Orr S.E."/>
            <person name="Hunt B.G."/>
            <person name="Goodisman M.A.D."/>
        </authorList>
    </citation>
    <scope>NUCLEOTIDE SEQUENCE [LARGE SCALE GENOMIC DNA]</scope>
    <source>
        <strain evidence="2">233</strain>
        <tissue evidence="2">Head and thorax</tissue>
    </source>
</reference>
<name>A0ABD2C600_VESSQ</name>
<feature type="region of interest" description="Disordered" evidence="1">
    <location>
        <begin position="62"/>
        <end position="84"/>
    </location>
</feature>
<evidence type="ECO:0000313" key="3">
    <source>
        <dbReference type="Proteomes" id="UP001607302"/>
    </source>
</evidence>
<keyword evidence="3" id="KW-1185">Reference proteome</keyword>
<proteinExistence type="predicted"/>
<feature type="compositionally biased region" description="Basic and acidic residues" evidence="1">
    <location>
        <begin position="63"/>
        <end position="72"/>
    </location>
</feature>
<comment type="caution">
    <text evidence="2">The sequence shown here is derived from an EMBL/GenBank/DDBJ whole genome shotgun (WGS) entry which is preliminary data.</text>
</comment>
<organism evidence="2 3">
    <name type="scientific">Vespula squamosa</name>
    <name type="common">Southern yellow jacket</name>
    <name type="synonym">Wasp</name>
    <dbReference type="NCBI Taxonomy" id="30214"/>
    <lineage>
        <taxon>Eukaryota</taxon>
        <taxon>Metazoa</taxon>
        <taxon>Ecdysozoa</taxon>
        <taxon>Arthropoda</taxon>
        <taxon>Hexapoda</taxon>
        <taxon>Insecta</taxon>
        <taxon>Pterygota</taxon>
        <taxon>Neoptera</taxon>
        <taxon>Endopterygota</taxon>
        <taxon>Hymenoptera</taxon>
        <taxon>Apocrita</taxon>
        <taxon>Aculeata</taxon>
        <taxon>Vespoidea</taxon>
        <taxon>Vespidae</taxon>
        <taxon>Vespinae</taxon>
        <taxon>Vespula</taxon>
    </lineage>
</organism>
<dbReference type="Proteomes" id="UP001607302">
    <property type="component" value="Unassembled WGS sequence"/>
</dbReference>
<dbReference type="EMBL" id="JAUDFV010000020">
    <property type="protein sequence ID" value="KAL2740462.1"/>
    <property type="molecule type" value="Genomic_DNA"/>
</dbReference>
<protein>
    <submittedName>
        <fullName evidence="2">Uncharacterized protein</fullName>
    </submittedName>
</protein>
<evidence type="ECO:0000256" key="1">
    <source>
        <dbReference type="SAM" id="MobiDB-lite"/>
    </source>
</evidence>